<accession>A0A0P1IUM6</accession>
<name>A0A0P1IUM6_9RHOB</name>
<dbReference type="Proteomes" id="UP000051184">
    <property type="component" value="Unassembled WGS sequence"/>
</dbReference>
<dbReference type="EMBL" id="CYUE01000022">
    <property type="protein sequence ID" value="CUK27297.1"/>
    <property type="molecule type" value="Genomic_DNA"/>
</dbReference>
<evidence type="ECO:0000313" key="2">
    <source>
        <dbReference type="Proteomes" id="UP000051184"/>
    </source>
</evidence>
<reference evidence="2" key="1">
    <citation type="submission" date="2015-09" db="EMBL/GenBank/DDBJ databases">
        <authorList>
            <person name="Rodrigo-Torres Lidia"/>
            <person name="Arahal R.David."/>
        </authorList>
    </citation>
    <scope>NUCLEOTIDE SEQUENCE [LARGE SCALE GENOMIC DNA]</scope>
    <source>
        <strain evidence="2">CECT 5114</strain>
    </source>
</reference>
<protein>
    <submittedName>
        <fullName evidence="1">Uncharacterized protein</fullName>
    </submittedName>
</protein>
<evidence type="ECO:0000313" key="1">
    <source>
        <dbReference type="EMBL" id="CUK27297.1"/>
    </source>
</evidence>
<dbReference type="RefSeq" id="WP_306337760.1">
    <property type="nucleotide sequence ID" value="NZ_CYTO01000007.1"/>
</dbReference>
<organism evidence="1 2">
    <name type="scientific">Cognatishimia activa</name>
    <dbReference type="NCBI Taxonomy" id="1715691"/>
    <lineage>
        <taxon>Bacteria</taxon>
        <taxon>Pseudomonadati</taxon>
        <taxon>Pseudomonadota</taxon>
        <taxon>Alphaproteobacteria</taxon>
        <taxon>Rhodobacterales</taxon>
        <taxon>Paracoccaceae</taxon>
        <taxon>Cognatishimia</taxon>
    </lineage>
</organism>
<gene>
    <name evidence="1" type="ORF">TA5114_03125</name>
</gene>
<sequence>MFLPKEVQAGLDAARKAELKKKNRLRVKAGEEIFKVLRFREDGFTLDVQEAPHLRGFVDLYDGAKHLYQCLVIASVEEDGEMFYEFKRATAASDKPALDYFVEDDSPIALITDGMTDQRG</sequence>
<dbReference type="STRING" id="1715691.TA5113_00696"/>
<dbReference type="AlphaFoldDB" id="A0A0P1IUM6"/>
<proteinExistence type="predicted"/>
<keyword evidence="2" id="KW-1185">Reference proteome</keyword>